<feature type="region of interest" description="Disordered" evidence="1">
    <location>
        <begin position="29"/>
        <end position="50"/>
    </location>
</feature>
<sequence>SNSDSLQQVPDGDSICGKFLIVTLPVASNSDSPCASSDSPVPSNSDSLQQVPDGDSICGKFLIVTLPVASNSDSPCGNYPCGSAVNVRRRLQTGLTDLQLYSTISSSSDGVEVLLLVLLY</sequence>
<dbReference type="AlphaFoldDB" id="A0A8J5JM35"/>
<proteinExistence type="predicted"/>
<accession>A0A8J5JM35</accession>
<dbReference type="EMBL" id="JAHLQT010035764">
    <property type="protein sequence ID" value="KAG7158084.1"/>
    <property type="molecule type" value="Genomic_DNA"/>
</dbReference>
<evidence type="ECO:0000313" key="3">
    <source>
        <dbReference type="Proteomes" id="UP000747542"/>
    </source>
</evidence>
<feature type="non-terminal residue" evidence="2">
    <location>
        <position position="1"/>
    </location>
</feature>
<evidence type="ECO:0000256" key="1">
    <source>
        <dbReference type="SAM" id="MobiDB-lite"/>
    </source>
</evidence>
<reference evidence="2" key="1">
    <citation type="journal article" date="2021" name="Sci. Adv.">
        <title>The American lobster genome reveals insights on longevity, neural, and immune adaptations.</title>
        <authorList>
            <person name="Polinski J.M."/>
            <person name="Zimin A.V."/>
            <person name="Clark K.F."/>
            <person name="Kohn A.B."/>
            <person name="Sadowski N."/>
            <person name="Timp W."/>
            <person name="Ptitsyn A."/>
            <person name="Khanna P."/>
            <person name="Romanova D.Y."/>
            <person name="Williams P."/>
            <person name="Greenwood S.J."/>
            <person name="Moroz L.L."/>
            <person name="Walt D.R."/>
            <person name="Bodnar A.G."/>
        </authorList>
    </citation>
    <scope>NUCLEOTIDE SEQUENCE</scope>
    <source>
        <strain evidence="2">GMGI-L3</strain>
    </source>
</reference>
<gene>
    <name evidence="2" type="ORF">Hamer_G025057</name>
</gene>
<name>A0A8J5JM35_HOMAM</name>
<comment type="caution">
    <text evidence="2">The sequence shown here is derived from an EMBL/GenBank/DDBJ whole genome shotgun (WGS) entry which is preliminary data.</text>
</comment>
<organism evidence="2 3">
    <name type="scientific">Homarus americanus</name>
    <name type="common">American lobster</name>
    <dbReference type="NCBI Taxonomy" id="6706"/>
    <lineage>
        <taxon>Eukaryota</taxon>
        <taxon>Metazoa</taxon>
        <taxon>Ecdysozoa</taxon>
        <taxon>Arthropoda</taxon>
        <taxon>Crustacea</taxon>
        <taxon>Multicrustacea</taxon>
        <taxon>Malacostraca</taxon>
        <taxon>Eumalacostraca</taxon>
        <taxon>Eucarida</taxon>
        <taxon>Decapoda</taxon>
        <taxon>Pleocyemata</taxon>
        <taxon>Astacidea</taxon>
        <taxon>Nephropoidea</taxon>
        <taxon>Nephropidae</taxon>
        <taxon>Homarus</taxon>
    </lineage>
</organism>
<keyword evidence="3" id="KW-1185">Reference proteome</keyword>
<feature type="compositionally biased region" description="Low complexity" evidence="1">
    <location>
        <begin position="29"/>
        <end position="47"/>
    </location>
</feature>
<dbReference type="Proteomes" id="UP000747542">
    <property type="component" value="Unassembled WGS sequence"/>
</dbReference>
<protein>
    <submittedName>
        <fullName evidence="2">Uncharacterized protein</fullName>
    </submittedName>
</protein>
<evidence type="ECO:0000313" key="2">
    <source>
        <dbReference type="EMBL" id="KAG7158084.1"/>
    </source>
</evidence>